<dbReference type="EMBL" id="CAVMJV010000005">
    <property type="protein sequence ID" value="CAK5031845.1"/>
    <property type="molecule type" value="Genomic_DNA"/>
</dbReference>
<protein>
    <submittedName>
        <fullName evidence="1">Uncharacterized protein</fullName>
    </submittedName>
</protein>
<organism evidence="1 2">
    <name type="scientific">Meloidogyne enterolobii</name>
    <name type="common">Root-knot nematode worm</name>
    <name type="synonym">Meloidogyne mayaguensis</name>
    <dbReference type="NCBI Taxonomy" id="390850"/>
    <lineage>
        <taxon>Eukaryota</taxon>
        <taxon>Metazoa</taxon>
        <taxon>Ecdysozoa</taxon>
        <taxon>Nematoda</taxon>
        <taxon>Chromadorea</taxon>
        <taxon>Rhabditida</taxon>
        <taxon>Tylenchina</taxon>
        <taxon>Tylenchomorpha</taxon>
        <taxon>Tylenchoidea</taxon>
        <taxon>Meloidogynidae</taxon>
        <taxon>Meloidogyninae</taxon>
        <taxon>Meloidogyne</taxon>
    </lineage>
</organism>
<keyword evidence="2" id="KW-1185">Reference proteome</keyword>
<comment type="caution">
    <text evidence="1">The sequence shown here is derived from an EMBL/GenBank/DDBJ whole genome shotgun (WGS) entry which is preliminary data.</text>
</comment>
<proteinExistence type="predicted"/>
<dbReference type="Proteomes" id="UP001497535">
    <property type="component" value="Unassembled WGS sequence"/>
</dbReference>
<name>A0ACB0Y5N3_MELEN</name>
<reference evidence="1" key="1">
    <citation type="submission" date="2023-11" db="EMBL/GenBank/DDBJ databases">
        <authorList>
            <person name="Poullet M."/>
        </authorList>
    </citation>
    <scope>NUCLEOTIDE SEQUENCE</scope>
    <source>
        <strain evidence="1">E1834</strain>
    </source>
</reference>
<evidence type="ECO:0000313" key="2">
    <source>
        <dbReference type="Proteomes" id="UP001497535"/>
    </source>
</evidence>
<evidence type="ECO:0000313" key="1">
    <source>
        <dbReference type="EMBL" id="CAK5031845.1"/>
    </source>
</evidence>
<sequence length="71" mass="8481">MEKVVDWAKANFEFSKKRFLKFNFVATFYLFYLGFDNLFLRIFLLRLSNCNTATSDQKDEKPDGLKHNKGY</sequence>
<gene>
    <name evidence="1" type="ORF">MENTE1834_LOCUS7647</name>
</gene>
<accession>A0ACB0Y5N3</accession>